<protein>
    <submittedName>
        <fullName evidence="10">ABC transporter permease subunit</fullName>
    </submittedName>
    <submittedName>
        <fullName evidence="9">Polar amino acid ABC transporter permease</fullName>
    </submittedName>
</protein>
<dbReference type="PANTHER" id="PTHR30614:SF37">
    <property type="entry name" value="AMINO-ACID ABC TRANSPORTER PERMEASE PROTEIN YHDX-RELATED"/>
    <property type="match status" value="1"/>
</dbReference>
<dbReference type="InterPro" id="IPR000515">
    <property type="entry name" value="MetI-like"/>
</dbReference>
<feature type="transmembrane region" description="Helical" evidence="7">
    <location>
        <begin position="200"/>
        <end position="220"/>
    </location>
</feature>
<dbReference type="PANTHER" id="PTHR30614">
    <property type="entry name" value="MEMBRANE COMPONENT OF AMINO ACID ABC TRANSPORTER"/>
    <property type="match status" value="1"/>
</dbReference>
<dbReference type="Proteomes" id="UP001060123">
    <property type="component" value="Plasmid pWSM1592_1"/>
</dbReference>
<feature type="transmembrane region" description="Helical" evidence="7">
    <location>
        <begin position="166"/>
        <end position="188"/>
    </location>
</feature>
<evidence type="ECO:0000313" key="10">
    <source>
        <dbReference type="EMBL" id="UWU17630.1"/>
    </source>
</evidence>
<dbReference type="GO" id="GO:0055085">
    <property type="term" value="P:transmembrane transport"/>
    <property type="evidence" value="ECO:0007669"/>
    <property type="project" value="InterPro"/>
</dbReference>
<proteinExistence type="inferred from homology"/>
<dbReference type="GO" id="GO:0006865">
    <property type="term" value="P:amino acid transport"/>
    <property type="evidence" value="ECO:0007669"/>
    <property type="project" value="UniProtKB-KW"/>
</dbReference>
<geneLocation type="plasmid" evidence="10 12">
    <name>pWSM1592_1</name>
</geneLocation>
<reference evidence="9 11" key="1">
    <citation type="submission" date="2017-11" db="EMBL/GenBank/DDBJ databases">
        <authorList>
            <person name="Han C.G."/>
        </authorList>
    </citation>
    <scope>NUCLEOTIDE SEQUENCE [LARGE SCALE GENOMIC DNA]</scope>
    <source>
        <strain evidence="9 11">HCNT1</strain>
    </source>
</reference>
<keyword evidence="5 7" id="KW-1133">Transmembrane helix</keyword>
<feature type="transmembrane region" description="Helical" evidence="7">
    <location>
        <begin position="240"/>
        <end position="259"/>
    </location>
</feature>
<evidence type="ECO:0000313" key="12">
    <source>
        <dbReference type="Proteomes" id="UP001060123"/>
    </source>
</evidence>
<evidence type="ECO:0000259" key="8">
    <source>
        <dbReference type="PROSITE" id="PS50928"/>
    </source>
</evidence>
<dbReference type="Proteomes" id="UP000232164">
    <property type="component" value="Unassembled WGS sequence"/>
</dbReference>
<evidence type="ECO:0000313" key="9">
    <source>
        <dbReference type="EMBL" id="PKA44854.1"/>
    </source>
</evidence>
<name>A0A2N0DFH8_RHISU</name>
<evidence type="ECO:0000256" key="4">
    <source>
        <dbReference type="ARBA" id="ARBA00022970"/>
    </source>
</evidence>
<comment type="subcellular location">
    <subcellularLocation>
        <location evidence="1 7">Cell membrane</location>
        <topology evidence="1 7">Multi-pass membrane protein</topology>
    </subcellularLocation>
</comment>
<feature type="transmembrane region" description="Helical" evidence="7">
    <location>
        <begin position="118"/>
        <end position="136"/>
    </location>
</feature>
<dbReference type="SUPFAM" id="SSF161098">
    <property type="entry name" value="MetI-like"/>
    <property type="match status" value="2"/>
</dbReference>
<reference evidence="9 11" key="2">
    <citation type="submission" date="2017-12" db="EMBL/GenBank/DDBJ databases">
        <title>Genome sequence of Rhizobium sullae HCNT1 isolated from Sulla coronaria nodules and featuring peculiar denitrification phenotypes.</title>
        <authorList>
            <person name="De Diego-Diaz B."/>
            <person name="Treu L."/>
            <person name="Campanaro S."/>
            <person name="Da Silva Duarte V."/>
            <person name="Basaglia M."/>
            <person name="Favaro L."/>
            <person name="Casella S."/>
            <person name="Squartini A."/>
        </authorList>
    </citation>
    <scope>NUCLEOTIDE SEQUENCE [LARGE SCALE GENOMIC DNA]</scope>
    <source>
        <strain evidence="9 11">HCNT1</strain>
    </source>
</reference>
<dbReference type="PROSITE" id="PS50928">
    <property type="entry name" value="ABC_TM1"/>
    <property type="match status" value="1"/>
</dbReference>
<dbReference type="AlphaFoldDB" id="A0A2N0DFH8"/>
<dbReference type="Gene3D" id="1.10.3720.10">
    <property type="entry name" value="MetI-like"/>
    <property type="match status" value="1"/>
</dbReference>
<keyword evidence="7" id="KW-0813">Transport</keyword>
<feature type="transmembrane region" description="Helical" evidence="7">
    <location>
        <begin position="7"/>
        <end position="28"/>
    </location>
</feature>
<keyword evidence="6 7" id="KW-0472">Membrane</keyword>
<evidence type="ECO:0000256" key="1">
    <source>
        <dbReference type="ARBA" id="ARBA00004651"/>
    </source>
</evidence>
<keyword evidence="4" id="KW-0029">Amino-acid transport</keyword>
<sequence length="371" mass="40151">MFNDVKARAIAVQGVLLLVLIGFATLLFTTTVTNLEARGIPIGFDFLTMPSRLVISESMLSYGPRDPYYWAIVVGIANTILISALVIGFSSIIGLILGITRLSSNPLASGTCKVWIEVARNTPPIVLLIFLYSLWWKVLPPITEAFNLAPGTYVSMRGMVMPSVNLSLQSIGWGLLGLAILFLGARAFRTFFPQIHSRSILTLVGAVAIGIWVANVPANVDWPVFTGFSFRGGITLTPELSTILVGLTIYTSGFVAEIVRGGVLAIGKGQWDAGRSLGLSRTSILRLIVIPQTLRIIVPPLNSQYINVVKNSTLAIAVGYPDFLAVMNTTISKSSHSIEGLFIILGVYLALNLTLSAAANWYNRRIAIVER</sequence>
<evidence type="ECO:0000256" key="2">
    <source>
        <dbReference type="ARBA" id="ARBA00010072"/>
    </source>
</evidence>
<feature type="domain" description="ABC transmembrane type-1" evidence="8">
    <location>
        <begin position="76"/>
        <end position="359"/>
    </location>
</feature>
<evidence type="ECO:0000256" key="6">
    <source>
        <dbReference type="ARBA" id="ARBA00023136"/>
    </source>
</evidence>
<evidence type="ECO:0000256" key="3">
    <source>
        <dbReference type="ARBA" id="ARBA00022692"/>
    </source>
</evidence>
<dbReference type="EMBL" id="CP104144">
    <property type="protein sequence ID" value="UWU17630.1"/>
    <property type="molecule type" value="Genomic_DNA"/>
</dbReference>
<dbReference type="InterPro" id="IPR035906">
    <property type="entry name" value="MetI-like_sf"/>
</dbReference>
<dbReference type="STRING" id="1041146.GCA_000427985_04692"/>
<organism evidence="9 11">
    <name type="scientific">Rhizobium sullae</name>
    <name type="common">Rhizobium hedysari</name>
    <dbReference type="NCBI Taxonomy" id="50338"/>
    <lineage>
        <taxon>Bacteria</taxon>
        <taxon>Pseudomonadati</taxon>
        <taxon>Pseudomonadota</taxon>
        <taxon>Alphaproteobacteria</taxon>
        <taxon>Hyphomicrobiales</taxon>
        <taxon>Rhizobiaceae</taxon>
        <taxon>Rhizobium/Agrobacterium group</taxon>
        <taxon>Rhizobium</taxon>
    </lineage>
</organism>
<keyword evidence="10" id="KW-0614">Plasmid</keyword>
<comment type="similarity">
    <text evidence="2">Belongs to the binding-protein-dependent transport system permease family. HisMQ subfamily.</text>
</comment>
<feature type="transmembrane region" description="Helical" evidence="7">
    <location>
        <begin position="341"/>
        <end position="362"/>
    </location>
</feature>
<dbReference type="EMBL" id="PIQN01000003">
    <property type="protein sequence ID" value="PKA44854.1"/>
    <property type="molecule type" value="Genomic_DNA"/>
</dbReference>
<keyword evidence="12" id="KW-1185">Reference proteome</keyword>
<dbReference type="CDD" id="cd06261">
    <property type="entry name" value="TM_PBP2"/>
    <property type="match status" value="1"/>
</dbReference>
<gene>
    <name evidence="9" type="ORF">CWR43_03235</name>
    <name evidence="10" type="ORF">N2599_33465</name>
</gene>
<evidence type="ECO:0000313" key="11">
    <source>
        <dbReference type="Proteomes" id="UP000232164"/>
    </source>
</evidence>
<evidence type="ECO:0000256" key="5">
    <source>
        <dbReference type="ARBA" id="ARBA00022989"/>
    </source>
</evidence>
<feature type="transmembrane region" description="Helical" evidence="7">
    <location>
        <begin position="68"/>
        <end position="97"/>
    </location>
</feature>
<dbReference type="Pfam" id="PF00528">
    <property type="entry name" value="BPD_transp_1"/>
    <property type="match status" value="1"/>
</dbReference>
<dbReference type="RefSeq" id="WP_027513039.1">
    <property type="nucleotide sequence ID" value="NZ_CP104144.1"/>
</dbReference>
<evidence type="ECO:0000256" key="7">
    <source>
        <dbReference type="RuleBase" id="RU363032"/>
    </source>
</evidence>
<dbReference type="GO" id="GO:0005886">
    <property type="term" value="C:plasma membrane"/>
    <property type="evidence" value="ECO:0007669"/>
    <property type="project" value="UniProtKB-SubCell"/>
</dbReference>
<accession>A0A2N0DFH8</accession>
<dbReference type="InterPro" id="IPR043429">
    <property type="entry name" value="ArtM/GltK/GlnP/TcyL/YhdX-like"/>
</dbReference>
<keyword evidence="3 7" id="KW-0812">Transmembrane</keyword>
<reference evidence="10" key="3">
    <citation type="submission" date="2022-09" db="EMBL/GenBank/DDBJ databases">
        <title>Australian commercial rhizobial inoculants.</title>
        <authorList>
            <person name="Kohlmeier M.G."/>
            <person name="O'Hara G.W."/>
            <person name="Colombi E."/>
            <person name="Ramsay J.P."/>
            <person name="Terpolilli J."/>
        </authorList>
    </citation>
    <scope>NUCLEOTIDE SEQUENCE</scope>
    <source>
        <strain evidence="10">WSM1592</strain>
        <plasmid evidence="10">pWSM1592_1</plasmid>
    </source>
</reference>